<dbReference type="CDD" id="cd10433">
    <property type="entry name" value="YccA_like"/>
    <property type="match status" value="1"/>
</dbReference>
<comment type="similarity">
    <text evidence="6">Belongs to the BI1 family.</text>
</comment>
<keyword evidence="4 6" id="KW-1133">Transmembrane helix</keyword>
<evidence type="ECO:0000313" key="7">
    <source>
        <dbReference type="EMBL" id="MDN0077238.1"/>
    </source>
</evidence>
<dbReference type="Pfam" id="PF01027">
    <property type="entry name" value="Bax1-I"/>
    <property type="match status" value="1"/>
</dbReference>
<dbReference type="PANTHER" id="PTHR23291">
    <property type="entry name" value="BAX INHIBITOR-RELATED"/>
    <property type="match status" value="1"/>
</dbReference>
<keyword evidence="5 6" id="KW-0472">Membrane</keyword>
<feature type="transmembrane region" description="Helical" evidence="6">
    <location>
        <begin position="49"/>
        <end position="74"/>
    </location>
</feature>
<dbReference type="Proteomes" id="UP001168540">
    <property type="component" value="Unassembled WGS sequence"/>
</dbReference>
<comment type="caution">
    <text evidence="7">The sequence shown here is derived from an EMBL/GenBank/DDBJ whole genome shotgun (WGS) entry which is preliminary data.</text>
</comment>
<reference evidence="7" key="1">
    <citation type="submission" date="2023-06" db="EMBL/GenBank/DDBJ databases">
        <authorList>
            <person name="Zhang S."/>
        </authorList>
    </citation>
    <scope>NUCLEOTIDE SEQUENCE</scope>
    <source>
        <strain evidence="7">SG2303</strain>
    </source>
</reference>
<evidence type="ECO:0000256" key="6">
    <source>
        <dbReference type="RuleBase" id="RU004379"/>
    </source>
</evidence>
<feature type="transmembrane region" description="Helical" evidence="6">
    <location>
        <begin position="201"/>
        <end position="225"/>
    </location>
</feature>
<dbReference type="EMBL" id="JAUEDK010000058">
    <property type="protein sequence ID" value="MDN0077238.1"/>
    <property type="molecule type" value="Genomic_DNA"/>
</dbReference>
<feature type="transmembrane region" description="Helical" evidence="6">
    <location>
        <begin position="146"/>
        <end position="164"/>
    </location>
</feature>
<keyword evidence="3 6" id="KW-0812">Transmembrane</keyword>
<evidence type="ECO:0000256" key="1">
    <source>
        <dbReference type="ARBA" id="ARBA00004651"/>
    </source>
</evidence>
<sequence length="231" mass="24709">MQPNFQTTSYQTTTLSAARNKVLRNTYALLALSLVPTVIGAVIGTNMSFAFMAASPMMSTLLLLAVIYGLFFAIEKNKDSGVGVVLLLGLTFFMGVLLGPLLQVALRLANGPQLVVMAGGLTAVVFFVMAGIATTTKRDLSGLTKFLTVGAVVLMVAVIANVFLRLPALQLTLCAAFSIFSSLMILWQVKTIVDGGETNYVSATLTLYISIYNLFTSLLQLLMAFTGNDRN</sequence>
<evidence type="ECO:0000313" key="8">
    <source>
        <dbReference type="Proteomes" id="UP001168540"/>
    </source>
</evidence>
<evidence type="ECO:0000256" key="3">
    <source>
        <dbReference type="ARBA" id="ARBA00022692"/>
    </source>
</evidence>
<gene>
    <name evidence="7" type="ORF">QU481_20575</name>
</gene>
<feature type="transmembrane region" description="Helical" evidence="6">
    <location>
        <begin position="26"/>
        <end position="43"/>
    </location>
</feature>
<dbReference type="PANTHER" id="PTHR23291:SF115">
    <property type="entry name" value="MODULATOR OF FTSH PROTEASE YCCA"/>
    <property type="match status" value="1"/>
</dbReference>
<name>A0ABT7XTV6_9NEIS</name>
<feature type="transmembrane region" description="Helical" evidence="6">
    <location>
        <begin position="81"/>
        <end position="102"/>
    </location>
</feature>
<dbReference type="RefSeq" id="WP_289831882.1">
    <property type="nucleotide sequence ID" value="NZ_JAUEDK010000058.1"/>
</dbReference>
<proteinExistence type="inferred from homology"/>
<evidence type="ECO:0000256" key="5">
    <source>
        <dbReference type="ARBA" id="ARBA00023136"/>
    </source>
</evidence>
<feature type="transmembrane region" description="Helical" evidence="6">
    <location>
        <begin position="170"/>
        <end position="189"/>
    </location>
</feature>
<accession>A0ABT7XTV6</accession>
<keyword evidence="2" id="KW-1003">Cell membrane</keyword>
<protein>
    <submittedName>
        <fullName evidence="7">Bax inhibitor-1/YccA family protein</fullName>
    </submittedName>
</protein>
<keyword evidence="8" id="KW-1185">Reference proteome</keyword>
<organism evidence="7 8">
    <name type="scientific">Crenobacter oryzisoli</name>
    <dbReference type="NCBI Taxonomy" id="3056844"/>
    <lineage>
        <taxon>Bacteria</taxon>
        <taxon>Pseudomonadati</taxon>
        <taxon>Pseudomonadota</taxon>
        <taxon>Betaproteobacteria</taxon>
        <taxon>Neisseriales</taxon>
        <taxon>Neisseriaceae</taxon>
        <taxon>Crenobacter</taxon>
    </lineage>
</organism>
<feature type="transmembrane region" description="Helical" evidence="6">
    <location>
        <begin position="114"/>
        <end position="134"/>
    </location>
</feature>
<comment type="subcellular location">
    <subcellularLocation>
        <location evidence="1">Cell membrane</location>
        <topology evidence="1">Multi-pass membrane protein</topology>
    </subcellularLocation>
</comment>
<evidence type="ECO:0000256" key="2">
    <source>
        <dbReference type="ARBA" id="ARBA00022475"/>
    </source>
</evidence>
<evidence type="ECO:0000256" key="4">
    <source>
        <dbReference type="ARBA" id="ARBA00022989"/>
    </source>
</evidence>
<dbReference type="InterPro" id="IPR006214">
    <property type="entry name" value="Bax_inhibitor_1-related"/>
</dbReference>